<evidence type="ECO:0000256" key="1">
    <source>
        <dbReference type="ARBA" id="ARBA00004141"/>
    </source>
</evidence>
<reference evidence="8" key="1">
    <citation type="submission" date="2021-01" db="EMBL/GenBank/DDBJ databases">
        <authorList>
            <person name="Corre E."/>
            <person name="Pelletier E."/>
            <person name="Niang G."/>
            <person name="Scheremetjew M."/>
            <person name="Finn R."/>
            <person name="Kale V."/>
            <person name="Holt S."/>
            <person name="Cochrane G."/>
            <person name="Meng A."/>
            <person name="Brown T."/>
            <person name="Cohen L."/>
        </authorList>
    </citation>
    <scope>NUCLEOTIDE SEQUENCE</scope>
    <source>
        <strain evidence="8">CCMP1452</strain>
    </source>
</reference>
<keyword evidence="3" id="KW-0378">Hydrolase</keyword>
<evidence type="ECO:0000256" key="5">
    <source>
        <dbReference type="ARBA" id="ARBA00023136"/>
    </source>
</evidence>
<dbReference type="EMBL" id="HBHI01009657">
    <property type="protein sequence ID" value="CAD9663866.1"/>
    <property type="molecule type" value="Transcribed_RNA"/>
</dbReference>
<feature type="transmembrane region" description="Helical" evidence="6">
    <location>
        <begin position="99"/>
        <end position="115"/>
    </location>
</feature>
<dbReference type="GO" id="GO:0042392">
    <property type="term" value="F:sphingosine-1-phosphate phosphatase activity"/>
    <property type="evidence" value="ECO:0007669"/>
    <property type="project" value="TreeGrafter"/>
</dbReference>
<keyword evidence="4 6" id="KW-1133">Transmembrane helix</keyword>
<evidence type="ECO:0000256" key="2">
    <source>
        <dbReference type="ARBA" id="ARBA00022692"/>
    </source>
</evidence>
<dbReference type="UniPathway" id="UPA00378"/>
<accession>A0A7S2R8N2</accession>
<dbReference type="Gene3D" id="1.20.144.10">
    <property type="entry name" value="Phosphatidic acid phosphatase type 2/haloperoxidase"/>
    <property type="match status" value="1"/>
</dbReference>
<gene>
    <name evidence="8" type="ORF">EANT1437_LOCUS4983</name>
</gene>
<name>A0A7S2R8N2_9STRA</name>
<dbReference type="PANTHER" id="PTHR14969:SF13">
    <property type="entry name" value="AT30094P"/>
    <property type="match status" value="1"/>
</dbReference>
<comment type="subcellular location">
    <subcellularLocation>
        <location evidence="1">Membrane</location>
        <topology evidence="1">Multi-pass membrane protein</topology>
    </subcellularLocation>
</comment>
<feature type="transmembrane region" description="Helical" evidence="6">
    <location>
        <begin position="162"/>
        <end position="180"/>
    </location>
</feature>
<keyword evidence="2 6" id="KW-0812">Transmembrane</keyword>
<proteinExistence type="predicted"/>
<organism evidence="8">
    <name type="scientific">Eucampia antarctica</name>
    <dbReference type="NCBI Taxonomy" id="49252"/>
    <lineage>
        <taxon>Eukaryota</taxon>
        <taxon>Sar</taxon>
        <taxon>Stramenopiles</taxon>
        <taxon>Ochrophyta</taxon>
        <taxon>Bacillariophyta</taxon>
        <taxon>Mediophyceae</taxon>
        <taxon>Biddulphiophycidae</taxon>
        <taxon>Hemiaulales</taxon>
        <taxon>Hemiaulaceae</taxon>
        <taxon>Eucampia</taxon>
    </lineage>
</organism>
<dbReference type="GO" id="GO:0016020">
    <property type="term" value="C:membrane"/>
    <property type="evidence" value="ECO:0007669"/>
    <property type="project" value="UniProtKB-SubCell"/>
</dbReference>
<dbReference type="InterPro" id="IPR000326">
    <property type="entry name" value="PAP2/HPO"/>
</dbReference>
<dbReference type="SMART" id="SM00014">
    <property type="entry name" value="acidPPc"/>
    <property type="match status" value="1"/>
</dbReference>
<evidence type="ECO:0000256" key="6">
    <source>
        <dbReference type="SAM" id="Phobius"/>
    </source>
</evidence>
<feature type="domain" description="Phosphatidic acid phosphatase type 2/haloperoxidase" evidence="7">
    <location>
        <begin position="52"/>
        <end position="177"/>
    </location>
</feature>
<evidence type="ECO:0000313" key="8">
    <source>
        <dbReference type="EMBL" id="CAD9663866.1"/>
    </source>
</evidence>
<dbReference type="Pfam" id="PF01569">
    <property type="entry name" value="PAP2"/>
    <property type="match status" value="1"/>
</dbReference>
<feature type="transmembrane region" description="Helical" evidence="6">
    <location>
        <begin position="135"/>
        <end position="156"/>
    </location>
</feature>
<evidence type="ECO:0000256" key="4">
    <source>
        <dbReference type="ARBA" id="ARBA00022989"/>
    </source>
</evidence>
<dbReference type="InterPro" id="IPR039667">
    <property type="entry name" value="Dolichyldiphosphatase_PAP2"/>
</dbReference>
<dbReference type="AlphaFoldDB" id="A0A7S2R8N2"/>
<keyword evidence="5 6" id="KW-0472">Membrane</keyword>
<dbReference type="SUPFAM" id="SSF48317">
    <property type="entry name" value="Acid phosphatase/Vanadium-dependent haloperoxidase"/>
    <property type="match status" value="1"/>
</dbReference>
<evidence type="ECO:0000259" key="7">
    <source>
        <dbReference type="SMART" id="SM00014"/>
    </source>
</evidence>
<evidence type="ECO:0000256" key="3">
    <source>
        <dbReference type="ARBA" id="ARBA00022801"/>
    </source>
</evidence>
<dbReference type="PANTHER" id="PTHR14969">
    <property type="entry name" value="SPHINGOSINE-1-PHOSPHATE PHOSPHOHYDROLASE"/>
    <property type="match status" value="1"/>
</dbReference>
<dbReference type="InterPro" id="IPR036938">
    <property type="entry name" value="PAP2/HPO_sf"/>
</dbReference>
<dbReference type="CDD" id="cd03382">
    <property type="entry name" value="PAP2_dolichyldiphosphatase"/>
    <property type="match status" value="1"/>
</dbReference>
<feature type="transmembrane region" description="Helical" evidence="6">
    <location>
        <begin position="53"/>
        <end position="73"/>
    </location>
</feature>
<sequence length="235" mass="26719">MIGAKKSFSLTHVQYDESDGLVGELLAFFSLLPVLYTVCLATHAVFGRDLRVAFVLLGGVLTSGLCTILKMIIQEPRPNKDLLLLVVPNSQVHGMPSNHSSYMTFIAVFSILFAMRRCGNMEGPSAFVKQTKRWLVPTVCTFTAIICCYSRIHLGYHTNSQVGVGAIFGWIMAIIWYTLYERYYITQWAPALEQLLNVWDFRSPHESNDIGYAVKKSLDARRKIFKQRQNGWKRE</sequence>
<protein>
    <recommendedName>
        <fullName evidence="7">Phosphatidic acid phosphatase type 2/haloperoxidase domain-containing protein</fullName>
    </recommendedName>
</protein>
<feature type="transmembrane region" description="Helical" evidence="6">
    <location>
        <begin position="25"/>
        <end position="46"/>
    </location>
</feature>